<evidence type="ECO:0000313" key="2">
    <source>
        <dbReference type="Proteomes" id="UP000005442"/>
    </source>
</evidence>
<gene>
    <name evidence="1" type="ordered locus">MycrhN_0823</name>
</gene>
<dbReference type="HOGENOM" id="CLU_213370_0_0_11"/>
<name>G8RRL3_MYCRN</name>
<dbReference type="RefSeq" id="WP_014209269.1">
    <property type="nucleotide sequence ID" value="NC_016604.1"/>
</dbReference>
<dbReference type="InterPro" id="IPR046274">
    <property type="entry name" value="DUF6307"/>
</dbReference>
<organism evidence="1 2">
    <name type="scientific">Mycolicibacterium rhodesiae (strain NBB3)</name>
    <name type="common">Mycobacterium rhodesiae</name>
    <dbReference type="NCBI Taxonomy" id="710685"/>
    <lineage>
        <taxon>Bacteria</taxon>
        <taxon>Bacillati</taxon>
        <taxon>Actinomycetota</taxon>
        <taxon>Actinomycetes</taxon>
        <taxon>Mycobacteriales</taxon>
        <taxon>Mycobacteriaceae</taxon>
        <taxon>Mycolicibacterium</taxon>
    </lineage>
</organism>
<dbReference type="KEGG" id="mrh:MycrhN_0823"/>
<proteinExistence type="predicted"/>
<dbReference type="STRING" id="710685.MycrhN_0823"/>
<reference evidence="1 2" key="1">
    <citation type="submission" date="2011-12" db="EMBL/GenBank/DDBJ databases">
        <title>Complete sequence of Mycobacterium rhodesiae NBB3.</title>
        <authorList>
            <consortium name="US DOE Joint Genome Institute"/>
            <person name="Lucas S."/>
            <person name="Han J."/>
            <person name="Lapidus A."/>
            <person name="Cheng J.-F."/>
            <person name="Goodwin L."/>
            <person name="Pitluck S."/>
            <person name="Peters L."/>
            <person name="Mikhailova N."/>
            <person name="Gu W."/>
            <person name="Detter J.C."/>
            <person name="Han C."/>
            <person name="Tapia R."/>
            <person name="Land M."/>
            <person name="Hauser L."/>
            <person name="Kyrpides N."/>
            <person name="Ivanova N."/>
            <person name="Pagani I."/>
            <person name="Mattes T."/>
            <person name="Holmes A."/>
            <person name="Rutledge P."/>
            <person name="Paulsen I."/>
            <person name="Coleman N."/>
            <person name="Woyke T."/>
        </authorList>
    </citation>
    <scope>NUCLEOTIDE SEQUENCE [LARGE SCALE GENOMIC DNA]</scope>
    <source>
        <strain evidence="1 2">NBB3</strain>
    </source>
</reference>
<accession>G8RRL3</accession>
<sequence length="52" mass="5902">MTSQTLFRTPYEIRIDLVKDTIVAHSKLGEKAARELAEHVLHAIGSIPEKMR</sequence>
<dbReference type="EMBL" id="CP003169">
    <property type="protein sequence ID" value="AEV71454.1"/>
    <property type="molecule type" value="Genomic_DNA"/>
</dbReference>
<evidence type="ECO:0000313" key="1">
    <source>
        <dbReference type="EMBL" id="AEV71454.1"/>
    </source>
</evidence>
<protein>
    <submittedName>
        <fullName evidence="1">Uncharacterized protein</fullName>
    </submittedName>
</protein>
<keyword evidence="2" id="KW-1185">Reference proteome</keyword>
<dbReference type="Proteomes" id="UP000005442">
    <property type="component" value="Chromosome"/>
</dbReference>
<dbReference type="Pfam" id="PF19826">
    <property type="entry name" value="DUF6307"/>
    <property type="match status" value="1"/>
</dbReference>
<dbReference type="PATRIC" id="fig|710685.3.peg.829"/>
<dbReference type="AlphaFoldDB" id="G8RRL3"/>
<dbReference type="eggNOG" id="ENOG5030GA1">
    <property type="taxonomic scope" value="Bacteria"/>
</dbReference>